<dbReference type="Proteomes" id="UP000198309">
    <property type="component" value="Unassembled WGS sequence"/>
</dbReference>
<dbReference type="InterPro" id="IPR010982">
    <property type="entry name" value="Lambda_DNA-bd_dom_sf"/>
</dbReference>
<evidence type="ECO:0000313" key="5">
    <source>
        <dbReference type="Proteomes" id="UP000199693"/>
    </source>
</evidence>
<evidence type="ECO:0000313" key="2">
    <source>
        <dbReference type="EMBL" id="SDK47968.1"/>
    </source>
</evidence>
<organism evidence="2 5">
    <name type="scientific">Pseudomonas delhiensis</name>
    <dbReference type="NCBI Taxonomy" id="366289"/>
    <lineage>
        <taxon>Bacteria</taxon>
        <taxon>Pseudomonadati</taxon>
        <taxon>Pseudomonadota</taxon>
        <taxon>Gammaproteobacteria</taxon>
        <taxon>Pseudomonadales</taxon>
        <taxon>Pseudomonadaceae</taxon>
        <taxon>Pseudomonas</taxon>
    </lineage>
</organism>
<evidence type="ECO:0000313" key="3">
    <source>
        <dbReference type="EMBL" id="SNT48692.1"/>
    </source>
</evidence>
<dbReference type="SMART" id="SM00530">
    <property type="entry name" value="HTH_XRE"/>
    <property type="match status" value="1"/>
</dbReference>
<gene>
    <name evidence="2" type="ORF">SAMN05216189_103948</name>
    <name evidence="3" type="ORF">SAMN06295949_1357</name>
</gene>
<dbReference type="RefSeq" id="WP_089394196.1">
    <property type="nucleotide sequence ID" value="NZ_FNEC01000039.1"/>
</dbReference>
<protein>
    <submittedName>
        <fullName evidence="2">HTH-type transcriptional regulator / antitoxin HigA</fullName>
    </submittedName>
</protein>
<keyword evidence="4" id="KW-1185">Reference proteome</keyword>
<dbReference type="GO" id="GO:0006355">
    <property type="term" value="P:regulation of DNA-templated transcription"/>
    <property type="evidence" value="ECO:0007669"/>
    <property type="project" value="InterPro"/>
</dbReference>
<reference evidence="2 5" key="1">
    <citation type="submission" date="2016-10" db="EMBL/GenBank/DDBJ databases">
        <authorList>
            <person name="de Groot N.N."/>
        </authorList>
    </citation>
    <scope>NUCLEOTIDE SEQUENCE [LARGE SCALE GENOMIC DNA]</scope>
    <source>
        <strain evidence="2 5">CCM 7361</strain>
    </source>
</reference>
<dbReference type="SUPFAM" id="SSF47413">
    <property type="entry name" value="lambda repressor-like DNA-binding domains"/>
    <property type="match status" value="1"/>
</dbReference>
<dbReference type="AlphaFoldDB" id="A0A239N2K8"/>
<dbReference type="EMBL" id="FZPC01000035">
    <property type="protein sequence ID" value="SNT48692.1"/>
    <property type="molecule type" value="Genomic_DNA"/>
</dbReference>
<dbReference type="PROSITE" id="PS50943">
    <property type="entry name" value="HTH_CROC1"/>
    <property type="match status" value="1"/>
</dbReference>
<dbReference type="Gene3D" id="1.10.260.40">
    <property type="entry name" value="lambda repressor-like DNA-binding domains"/>
    <property type="match status" value="1"/>
</dbReference>
<dbReference type="Proteomes" id="UP000199693">
    <property type="component" value="Unassembled WGS sequence"/>
</dbReference>
<dbReference type="GO" id="GO:0001046">
    <property type="term" value="F:core promoter sequence-specific DNA binding"/>
    <property type="evidence" value="ECO:0007669"/>
    <property type="project" value="TreeGrafter"/>
</dbReference>
<dbReference type="InterPro" id="IPR039060">
    <property type="entry name" value="Antitox_HigA"/>
</dbReference>
<feature type="domain" description="HTH cro/C1-type" evidence="1">
    <location>
        <begin position="80"/>
        <end position="132"/>
    </location>
</feature>
<dbReference type="EMBL" id="FNEC01000039">
    <property type="protein sequence ID" value="SDK47968.1"/>
    <property type="molecule type" value="Genomic_DNA"/>
</dbReference>
<dbReference type="CDD" id="cd00093">
    <property type="entry name" value="HTH_XRE"/>
    <property type="match status" value="1"/>
</dbReference>
<accession>A0A239N2K8</accession>
<reference evidence="3 4" key="2">
    <citation type="submission" date="2017-06" db="EMBL/GenBank/DDBJ databases">
        <authorList>
            <person name="Varghese N."/>
            <person name="Submissions S."/>
        </authorList>
    </citation>
    <scope>NUCLEOTIDE SEQUENCE [LARGE SCALE GENOMIC DNA]</scope>
    <source>
        <strain evidence="3 4">RLD-1</strain>
    </source>
</reference>
<proteinExistence type="predicted"/>
<name>A0A239N2K8_9PSED</name>
<dbReference type="InterPro" id="IPR001387">
    <property type="entry name" value="Cro/C1-type_HTH"/>
</dbReference>
<evidence type="ECO:0000259" key="1">
    <source>
        <dbReference type="PROSITE" id="PS50943"/>
    </source>
</evidence>
<sequence>MSAILKQAMEHWRYVAPLLSPPQSEADYDALVATLDELLDEIGGVEGHPLAGLAARMGDLVSQYDLEHYPIPDAPGHEVLRFLMQEHGLHQDDLPEVGPQSVVSAILAGKRQLNVRHIRALAARFNVPVDVFF</sequence>
<evidence type="ECO:0000313" key="4">
    <source>
        <dbReference type="Proteomes" id="UP000198309"/>
    </source>
</evidence>
<dbReference type="PANTHER" id="PTHR40455">
    <property type="entry name" value="ANTITOXIN HIGA"/>
    <property type="match status" value="1"/>
</dbReference>
<dbReference type="PANTHER" id="PTHR40455:SF1">
    <property type="entry name" value="ANTITOXIN HIGA"/>
    <property type="match status" value="1"/>
</dbReference>